<reference evidence="1" key="1">
    <citation type="submission" date="2014-05" db="EMBL/GenBank/DDBJ databases">
        <authorList>
            <person name="Chronopoulou M."/>
        </authorList>
    </citation>
    <scope>NUCLEOTIDE SEQUENCE</scope>
    <source>
        <tissue evidence="1">Whole organism</tissue>
    </source>
</reference>
<sequence>SSLIQHSTWPKTSSAVRTSAILYSLVIIKVTATKTFSSSFPSQNPVQCIISKLKKTGHIINLPRHCRKSKLSSTEVRYAV</sequence>
<evidence type="ECO:0000313" key="1">
    <source>
        <dbReference type="EMBL" id="CDW19568.1"/>
    </source>
</evidence>
<accession>A0A0K2T0M2</accession>
<dbReference type="AlphaFoldDB" id="A0A0K2T0M2"/>
<feature type="non-terminal residue" evidence="1">
    <location>
        <position position="1"/>
    </location>
</feature>
<proteinExistence type="predicted"/>
<protein>
    <submittedName>
        <fullName evidence="1">Uncharacterized protein</fullName>
    </submittedName>
</protein>
<dbReference type="EMBL" id="HACA01002207">
    <property type="protein sequence ID" value="CDW19568.1"/>
    <property type="molecule type" value="Transcribed_RNA"/>
</dbReference>
<name>A0A0K2T0M2_LEPSM</name>
<organism evidence="1">
    <name type="scientific">Lepeophtheirus salmonis</name>
    <name type="common">Salmon louse</name>
    <name type="synonym">Caligus salmonis</name>
    <dbReference type="NCBI Taxonomy" id="72036"/>
    <lineage>
        <taxon>Eukaryota</taxon>
        <taxon>Metazoa</taxon>
        <taxon>Ecdysozoa</taxon>
        <taxon>Arthropoda</taxon>
        <taxon>Crustacea</taxon>
        <taxon>Multicrustacea</taxon>
        <taxon>Hexanauplia</taxon>
        <taxon>Copepoda</taxon>
        <taxon>Siphonostomatoida</taxon>
        <taxon>Caligidae</taxon>
        <taxon>Lepeophtheirus</taxon>
    </lineage>
</organism>